<dbReference type="AlphaFoldDB" id="A0A401USY0"/>
<gene>
    <name evidence="1" type="ORF">Ctaglu_42340</name>
</gene>
<dbReference type="Proteomes" id="UP000287872">
    <property type="component" value="Unassembled WGS sequence"/>
</dbReference>
<comment type="caution">
    <text evidence="1">The sequence shown here is derived from an EMBL/GenBank/DDBJ whole genome shotgun (WGS) entry which is preliminary data.</text>
</comment>
<proteinExistence type="predicted"/>
<organism evidence="1 2">
    <name type="scientific">Clostridium tagluense</name>
    <dbReference type="NCBI Taxonomy" id="360422"/>
    <lineage>
        <taxon>Bacteria</taxon>
        <taxon>Bacillati</taxon>
        <taxon>Bacillota</taxon>
        <taxon>Clostridia</taxon>
        <taxon>Eubacteriales</taxon>
        <taxon>Clostridiaceae</taxon>
        <taxon>Clostridium</taxon>
    </lineage>
</organism>
<evidence type="ECO:0000313" key="2">
    <source>
        <dbReference type="Proteomes" id="UP000287872"/>
    </source>
</evidence>
<evidence type="ECO:0000313" key="1">
    <source>
        <dbReference type="EMBL" id="GCD12611.1"/>
    </source>
</evidence>
<sequence>MYNIYEKSFPQNNLIFEAETEEEAIEVVSYFQEGNEVTVFYEVETKEEIRKYINHQANIFANNM</sequence>
<protein>
    <submittedName>
        <fullName evidence="1">Uncharacterized protein</fullName>
    </submittedName>
</protein>
<accession>A0A401USY0</accession>
<dbReference type="EMBL" id="BHYK01000037">
    <property type="protein sequence ID" value="GCD12611.1"/>
    <property type="molecule type" value="Genomic_DNA"/>
</dbReference>
<dbReference type="RefSeq" id="WP_125005438.1">
    <property type="nucleotide sequence ID" value="NZ_BHYK01000037.1"/>
</dbReference>
<reference evidence="1 2" key="1">
    <citation type="submission" date="2018-11" db="EMBL/GenBank/DDBJ databases">
        <title>Genome sequencing and assembly of Clostridium tagluense strain A121.</title>
        <authorList>
            <person name="Murakami T."/>
            <person name="Segawa T."/>
            <person name="Shcherbakova V.A."/>
            <person name="Mori H."/>
            <person name="Yoshimura Y."/>
        </authorList>
    </citation>
    <scope>NUCLEOTIDE SEQUENCE [LARGE SCALE GENOMIC DNA]</scope>
    <source>
        <strain evidence="1 2">A121</strain>
    </source>
</reference>
<name>A0A401USY0_9CLOT</name>
<keyword evidence="2" id="KW-1185">Reference proteome</keyword>